<dbReference type="Proteomes" id="UP000571751">
    <property type="component" value="Unassembled WGS sequence"/>
</dbReference>
<feature type="transmembrane region" description="Helical" evidence="1">
    <location>
        <begin position="202"/>
        <end position="219"/>
    </location>
</feature>
<dbReference type="AlphaFoldDB" id="A0A7J9PU13"/>
<feature type="transmembrane region" description="Helical" evidence="1">
    <location>
        <begin position="72"/>
        <end position="90"/>
    </location>
</feature>
<dbReference type="RefSeq" id="WP_181508147.1">
    <property type="nucleotide sequence ID" value="NZ_JACDUP010000002.1"/>
</dbReference>
<feature type="transmembrane region" description="Helical" evidence="1">
    <location>
        <begin position="250"/>
        <end position="266"/>
    </location>
</feature>
<feature type="transmembrane region" description="Helical" evidence="1">
    <location>
        <begin position="96"/>
        <end position="115"/>
    </location>
</feature>
<evidence type="ECO:0000313" key="2">
    <source>
        <dbReference type="EMBL" id="MBA2869077.1"/>
    </source>
</evidence>
<keyword evidence="1" id="KW-1133">Transmembrane helix</keyword>
<gene>
    <name evidence="2" type="ORF">HNP95_001256</name>
</gene>
<keyword evidence="1" id="KW-0812">Transmembrane</keyword>
<comment type="caution">
    <text evidence="2">The sequence shown here is derived from an EMBL/GenBank/DDBJ whole genome shotgun (WGS) entry which is preliminary data.</text>
</comment>
<dbReference type="EMBL" id="JACDUP010000002">
    <property type="protein sequence ID" value="MBA2869077.1"/>
    <property type="molecule type" value="Genomic_DNA"/>
</dbReference>
<evidence type="ECO:0000313" key="3">
    <source>
        <dbReference type="Proteomes" id="UP000571751"/>
    </source>
</evidence>
<feature type="transmembrane region" description="Helical" evidence="1">
    <location>
        <begin position="389"/>
        <end position="410"/>
    </location>
</feature>
<accession>A0A7J9PU13</accession>
<dbReference type="GO" id="GO:0016740">
    <property type="term" value="F:transferase activity"/>
    <property type="evidence" value="ECO:0007669"/>
    <property type="project" value="UniProtKB-KW"/>
</dbReference>
<feature type="transmembrane region" description="Helical" evidence="1">
    <location>
        <begin position="278"/>
        <end position="311"/>
    </location>
</feature>
<feature type="transmembrane region" description="Helical" evidence="1">
    <location>
        <begin position="422"/>
        <end position="441"/>
    </location>
</feature>
<organism evidence="2 3">
    <name type="scientific">Methanococcus maripaludis</name>
    <name type="common">Methanococcus deltae</name>
    <dbReference type="NCBI Taxonomy" id="39152"/>
    <lineage>
        <taxon>Archaea</taxon>
        <taxon>Methanobacteriati</taxon>
        <taxon>Methanobacteriota</taxon>
        <taxon>Methanomada group</taxon>
        <taxon>Methanococci</taxon>
        <taxon>Methanococcales</taxon>
        <taxon>Methanococcaceae</taxon>
        <taxon>Methanococcus</taxon>
    </lineage>
</organism>
<keyword evidence="1" id="KW-0472">Membrane</keyword>
<name>A0A7J9PU13_METMI</name>
<feature type="transmembrane region" description="Helical" evidence="1">
    <location>
        <begin position="12"/>
        <end position="30"/>
    </location>
</feature>
<feature type="transmembrane region" description="Helical" evidence="1">
    <location>
        <begin position="453"/>
        <end position="471"/>
    </location>
</feature>
<protein>
    <submittedName>
        <fullName evidence="2">4-amino-4-deoxy-L-arabinose transferase-like glycosyltransferase</fullName>
    </submittedName>
</protein>
<proteinExistence type="predicted"/>
<sequence>MKNKYINYLKKKMAFFGIILGILITLMYTISPTMQLLSIGLACSIGCVLYLVIDKKNTSKKEDSANNFEKRFLDIVYVILFTLSIFLWHNSLDRPLSYFLVFSLCSGVLAISIYFSNNKLDYYIQCIKIFLLSFNIKYSIFLSSGYLPGVDSYIHAKMNELLANSGNINVLIGKEMYFPIMHIQTAIMQIITETSIKDANNFAVIIPFVFISIFVYMVGKKLFGDREGLLAMLLLSVSDFHIYWGSAPQTTSYGIMLYYSLIYVLFKNHSYNNRTVWNILSFYLIIIIIITHAVSSYILLITLFALFLASLMYGSVCKTTKLQYLGLSIITTLSLLQQWFIAIYSKNMPFFDSVVSFLYVALKTYAGFLNRPEKVVSTAGIIPPFIDRFLDAIGLSSYLLFTILGSLIAISVRCKYKDQIKFSYVIVLIILFGITFGFPLFGLRNIMPTRWFAFEYFFVSIFAAFGIINILKKINKIYLKKTFLISIVCILTFFMSSNTTSNVDSPLWLKDNTISTTYTLAEITGAVTMAQFSEHIFSDNRYGSSVLGIFLNLTHEPLQNHETIFKRDDDIFLWRNYMLDRPVRTFTKIEGYNRRITKFEILGKNVKLKLDVETNRIYDNNEIIGYYIIPKNNI</sequence>
<feature type="transmembrane region" description="Helical" evidence="1">
    <location>
        <begin position="36"/>
        <end position="52"/>
    </location>
</feature>
<reference evidence="2 3" key="1">
    <citation type="submission" date="2020-07" db="EMBL/GenBank/DDBJ databases">
        <title>Genomic Encyclopedia of Type Strains, Phase IV (KMG-V): Genome sequencing to study the core and pangenomes of soil and plant-associated prokaryotes.</title>
        <authorList>
            <person name="Whitman W."/>
        </authorList>
    </citation>
    <scope>NUCLEOTIDE SEQUENCE [LARGE SCALE GENOMIC DNA]</scope>
    <source>
        <strain evidence="2 3">C14</strain>
    </source>
</reference>
<feature type="transmembrane region" description="Helical" evidence="1">
    <location>
        <begin position="323"/>
        <end position="343"/>
    </location>
</feature>
<keyword evidence="2" id="KW-0808">Transferase</keyword>
<evidence type="ECO:0000256" key="1">
    <source>
        <dbReference type="SAM" id="Phobius"/>
    </source>
</evidence>
<feature type="transmembrane region" description="Helical" evidence="1">
    <location>
        <begin position="478"/>
        <end position="496"/>
    </location>
</feature>